<protein>
    <recommendedName>
        <fullName evidence="6">HTH luxR-type domain-containing protein</fullName>
    </recommendedName>
</protein>
<evidence type="ECO:0000256" key="5">
    <source>
        <dbReference type="SAM" id="Phobius"/>
    </source>
</evidence>
<dbReference type="AlphaFoldDB" id="A0A5C5CBW1"/>
<evidence type="ECO:0000259" key="6">
    <source>
        <dbReference type="PROSITE" id="PS50043"/>
    </source>
</evidence>
<dbReference type="CDD" id="cd06170">
    <property type="entry name" value="LuxR_C_like"/>
    <property type="match status" value="1"/>
</dbReference>
<dbReference type="SMART" id="SM00421">
    <property type="entry name" value="HTH_LUXR"/>
    <property type="match status" value="1"/>
</dbReference>
<evidence type="ECO:0000256" key="1">
    <source>
        <dbReference type="ARBA" id="ARBA00023015"/>
    </source>
</evidence>
<feature type="transmembrane region" description="Helical" evidence="5">
    <location>
        <begin position="81"/>
        <end position="98"/>
    </location>
</feature>
<dbReference type="PANTHER" id="PTHR44688">
    <property type="entry name" value="DNA-BINDING TRANSCRIPTIONAL ACTIVATOR DEVR_DOSR"/>
    <property type="match status" value="1"/>
</dbReference>
<dbReference type="PANTHER" id="PTHR44688:SF16">
    <property type="entry name" value="DNA-BINDING TRANSCRIPTIONAL ACTIVATOR DEVR_DOSR"/>
    <property type="match status" value="1"/>
</dbReference>
<evidence type="ECO:0000256" key="2">
    <source>
        <dbReference type="ARBA" id="ARBA00023125"/>
    </source>
</evidence>
<feature type="transmembrane region" description="Helical" evidence="5">
    <location>
        <begin position="355"/>
        <end position="376"/>
    </location>
</feature>
<dbReference type="InterPro" id="IPR036388">
    <property type="entry name" value="WH-like_DNA-bd_sf"/>
</dbReference>
<keyword evidence="1" id="KW-0805">Transcription regulation</keyword>
<dbReference type="GO" id="GO:0003677">
    <property type="term" value="F:DNA binding"/>
    <property type="evidence" value="ECO:0007669"/>
    <property type="project" value="UniProtKB-KW"/>
</dbReference>
<keyword evidence="5" id="KW-0812">Transmembrane</keyword>
<evidence type="ECO:0000256" key="3">
    <source>
        <dbReference type="ARBA" id="ARBA00023163"/>
    </source>
</evidence>
<dbReference type="InterPro" id="IPR000792">
    <property type="entry name" value="Tscrpt_reg_LuxR_C"/>
</dbReference>
<feature type="transmembrane region" description="Helical" evidence="5">
    <location>
        <begin position="105"/>
        <end position="125"/>
    </location>
</feature>
<keyword evidence="5" id="KW-0472">Membrane</keyword>
<feature type="region of interest" description="Disordered" evidence="4">
    <location>
        <begin position="419"/>
        <end position="449"/>
    </location>
</feature>
<evidence type="ECO:0000313" key="8">
    <source>
        <dbReference type="Proteomes" id="UP000312594"/>
    </source>
</evidence>
<dbReference type="Proteomes" id="UP000312594">
    <property type="component" value="Unassembled WGS sequence"/>
</dbReference>
<dbReference type="Gene3D" id="1.10.10.10">
    <property type="entry name" value="Winged helix-like DNA-binding domain superfamily/Winged helix DNA-binding domain"/>
    <property type="match status" value="1"/>
</dbReference>
<keyword evidence="2" id="KW-0238">DNA-binding</keyword>
<reference evidence="7 8" key="1">
    <citation type="journal article" date="2005" name="Appl. Environ. Microbiol.">
        <title>Intestinal bacterial communities that produce active estrogen-like compounds enterodiol and enterolactone in humans.</title>
        <authorList>
            <person name="Clavel T."/>
            <person name="Henderson G."/>
            <person name="Alpert C.A."/>
            <person name="Philippe C."/>
            <person name="Rigottier-Gois L."/>
            <person name="Dore J."/>
            <person name="Blaut M."/>
        </authorList>
    </citation>
    <scope>NUCLEOTIDE SEQUENCE [LARGE SCALE GENOMIC DNA]</scope>
    <source>
        <strain evidence="7 8">SECO-MT75m2</strain>
    </source>
</reference>
<keyword evidence="3" id="KW-0804">Transcription</keyword>
<evidence type="ECO:0000313" key="7">
    <source>
        <dbReference type="EMBL" id="TNU95988.1"/>
    </source>
</evidence>
<proteinExistence type="predicted"/>
<feature type="domain" description="HTH luxR-type" evidence="6">
    <location>
        <begin position="471"/>
        <end position="536"/>
    </location>
</feature>
<feature type="transmembrane region" description="Helical" evidence="5">
    <location>
        <begin position="269"/>
        <end position="286"/>
    </location>
</feature>
<dbReference type="Pfam" id="PF00196">
    <property type="entry name" value="GerE"/>
    <property type="match status" value="1"/>
</dbReference>
<feature type="transmembrane region" description="Helical" evidence="5">
    <location>
        <begin position="322"/>
        <end position="343"/>
    </location>
</feature>
<accession>A0A5C5CBW1</accession>
<keyword evidence="5" id="KW-1133">Transmembrane helix</keyword>
<dbReference type="GO" id="GO:0006355">
    <property type="term" value="P:regulation of DNA-templated transcription"/>
    <property type="evidence" value="ECO:0007669"/>
    <property type="project" value="InterPro"/>
</dbReference>
<gene>
    <name evidence="7" type="ORF">FIC87_01205</name>
</gene>
<feature type="transmembrane region" description="Helical" evidence="5">
    <location>
        <begin position="239"/>
        <end position="257"/>
    </location>
</feature>
<dbReference type="EMBL" id="VEVP01000002">
    <property type="protein sequence ID" value="TNU95988.1"/>
    <property type="molecule type" value="Genomic_DNA"/>
</dbReference>
<feature type="transmembrane region" description="Helical" evidence="5">
    <location>
        <begin position="186"/>
        <end position="204"/>
    </location>
</feature>
<organism evidence="7 8">
    <name type="scientific">Eggerthella lenta</name>
    <name type="common">Eubacterium lentum</name>
    <dbReference type="NCBI Taxonomy" id="84112"/>
    <lineage>
        <taxon>Bacteria</taxon>
        <taxon>Bacillati</taxon>
        <taxon>Actinomycetota</taxon>
        <taxon>Coriobacteriia</taxon>
        <taxon>Eggerthellales</taxon>
        <taxon>Eggerthellaceae</taxon>
        <taxon>Eggerthella</taxon>
    </lineage>
</organism>
<dbReference type="SUPFAM" id="SSF46894">
    <property type="entry name" value="C-terminal effector domain of the bipartite response regulators"/>
    <property type="match status" value="1"/>
</dbReference>
<sequence>MGEFRRFHPRKGVGKVWWHHGKSIGEGAMLRKISRAFDAYSVGFAIYLVLSSTSAWGLLHIASMTSLSFSGMSGGETARSIGYIGILFAFGLGCLYFPSQCKRDTTYHSTVCLALGYAGLFATVFVQNAALQNLSAFLVGAGSSLSFVMWQRLFAEQGADDAARRIIVGSALSAVFYLVVTCIAWFWLYAIVVFCVVALNALFLRHCRGNVFQREPSGIVVGQSGGTTLANIVSSTWRYMLCIAAIGYVGGVSRMFAQQSGSDSSVLNVTLALGMLVAAGGLALVWDKVRGRLSFPAVYTAVFLAVMTGFLFLPFFDAGYRMLFAGMANAAFSLVSIFMMVTCIKIAHLRQVDPIAVFGVFSSIVYGGVLIGRAVGDALGRTYDISQILVIALMSTYVLSFAGVVVNMRRKGKVDREFDPIGGAAESEPEGKEFSGEGGAVARPSDERPAPRPLVRNVIVAQDMVPVYSRLLKKTYGLSNRETDVLELIMRGRDVARMSETLFVSENTVRSHCKNLYRKLDVHNRQQVFDLVEEFRKREECDVD</sequence>
<feature type="transmembrane region" description="Helical" evidence="5">
    <location>
        <begin position="388"/>
        <end position="406"/>
    </location>
</feature>
<dbReference type="PRINTS" id="PR00038">
    <property type="entry name" value="HTHLUXR"/>
</dbReference>
<dbReference type="PROSITE" id="PS50043">
    <property type="entry name" value="HTH_LUXR_2"/>
    <property type="match status" value="1"/>
</dbReference>
<comment type="caution">
    <text evidence="7">The sequence shown here is derived from an EMBL/GenBank/DDBJ whole genome shotgun (WGS) entry which is preliminary data.</text>
</comment>
<name>A0A5C5CBW1_EGGLN</name>
<evidence type="ECO:0000256" key="4">
    <source>
        <dbReference type="SAM" id="MobiDB-lite"/>
    </source>
</evidence>
<dbReference type="InterPro" id="IPR016032">
    <property type="entry name" value="Sig_transdc_resp-reg_C-effctor"/>
</dbReference>
<feature type="transmembrane region" description="Helical" evidence="5">
    <location>
        <begin position="298"/>
        <end position="316"/>
    </location>
</feature>
<feature type="transmembrane region" description="Helical" evidence="5">
    <location>
        <begin position="39"/>
        <end position="61"/>
    </location>
</feature>